<dbReference type="PANTHER" id="PTHR45655">
    <property type="entry name" value="GUANYLATE CYCLASE SOLUBLE SUBUNIT BETA-2"/>
    <property type="match status" value="1"/>
</dbReference>
<dbReference type="GO" id="GO:0020037">
    <property type="term" value="F:heme binding"/>
    <property type="evidence" value="ECO:0007669"/>
    <property type="project" value="InterPro"/>
</dbReference>
<gene>
    <name evidence="2" type="ORF">DDE23_03145</name>
</gene>
<comment type="caution">
    <text evidence="2">The sequence shown here is derived from an EMBL/GenBank/DDBJ whole genome shotgun (WGS) entry which is preliminary data.</text>
</comment>
<dbReference type="AlphaFoldDB" id="A0A2T7UXX9"/>
<dbReference type="SUPFAM" id="SSF111126">
    <property type="entry name" value="Ligand-binding domain in the NO signalling and Golgi transport"/>
    <property type="match status" value="1"/>
</dbReference>
<evidence type="ECO:0000313" key="3">
    <source>
        <dbReference type="Proteomes" id="UP000244810"/>
    </source>
</evidence>
<dbReference type="RefSeq" id="WP_107749913.1">
    <property type="nucleotide sequence ID" value="NZ_QBKF01000001.1"/>
</dbReference>
<dbReference type="Gene3D" id="3.90.1520.10">
    <property type="entry name" value="H-NOX domain"/>
    <property type="match status" value="1"/>
</dbReference>
<proteinExistence type="predicted"/>
<reference evidence="2 3" key="1">
    <citation type="journal article" date="2011" name="Syst. Appl. Microbiol.">
        <title>Defluviimonas denitrificans gen. nov., sp. nov., and Pararhodobacter aggregans gen. nov., sp. nov., non-phototrophic Rhodobacteraceae from the biofilter of a marine aquaculture.</title>
        <authorList>
            <person name="Foesel B.U."/>
            <person name="Drake H.L."/>
            <person name="Schramm A."/>
        </authorList>
    </citation>
    <scope>NUCLEOTIDE SEQUENCE [LARGE SCALE GENOMIC DNA]</scope>
    <source>
        <strain evidence="2 3">D1-19</strain>
    </source>
</reference>
<feature type="domain" description="Heme NO-binding" evidence="1">
    <location>
        <begin position="2"/>
        <end position="166"/>
    </location>
</feature>
<evidence type="ECO:0000259" key="1">
    <source>
        <dbReference type="Pfam" id="PF07700"/>
    </source>
</evidence>
<dbReference type="EMBL" id="QDDR01000001">
    <property type="protein sequence ID" value="PVE49409.1"/>
    <property type="molecule type" value="Genomic_DNA"/>
</dbReference>
<dbReference type="InterPro" id="IPR011644">
    <property type="entry name" value="Heme_NO-bd"/>
</dbReference>
<dbReference type="PANTHER" id="PTHR45655:SF13">
    <property type="entry name" value="SOLUBLE GUANYLATE CYCLASE GCY-32-RELATED"/>
    <property type="match status" value="1"/>
</dbReference>
<keyword evidence="3" id="KW-1185">Reference proteome</keyword>
<organism evidence="2 3">
    <name type="scientific">Pararhodobacter aggregans</name>
    <dbReference type="NCBI Taxonomy" id="404875"/>
    <lineage>
        <taxon>Bacteria</taxon>
        <taxon>Pseudomonadati</taxon>
        <taxon>Pseudomonadota</taxon>
        <taxon>Alphaproteobacteria</taxon>
        <taxon>Rhodobacterales</taxon>
        <taxon>Paracoccaceae</taxon>
        <taxon>Pararhodobacter</taxon>
    </lineage>
</organism>
<sequence>MHGLVNKALQSFISDAFGGVVWHDVAQHSGITQLLGADGFEAMQSYDDSLTESVIEAAVILLRRPRDSLLEDLGTYLISHERMEPLRRLLRFGGVSFTDFLYSLDELQGRSHLAVPDLALPDLVISEAGPDSFLLTCTGGPLGFGHVMVGILRALADDYGALVVLEHRGMQRADRADGTPGTVDLIGIEVHDPAYHAGRRFDLATEAAQ</sequence>
<evidence type="ECO:0000313" key="2">
    <source>
        <dbReference type="EMBL" id="PVE49409.1"/>
    </source>
</evidence>
<name>A0A2T7UXX9_9RHOB</name>
<accession>A0A2T7UXX9</accession>
<dbReference type="OrthoDB" id="981203at2"/>
<dbReference type="InterPro" id="IPR038158">
    <property type="entry name" value="H-NOX_domain_sf"/>
</dbReference>
<dbReference type="Pfam" id="PF07700">
    <property type="entry name" value="HNOB"/>
    <property type="match status" value="1"/>
</dbReference>
<protein>
    <submittedName>
        <fullName evidence="2">Heme NO-binding protein</fullName>
    </submittedName>
</protein>
<dbReference type="Proteomes" id="UP000244810">
    <property type="component" value="Unassembled WGS sequence"/>
</dbReference>
<dbReference type="InterPro" id="IPR024096">
    <property type="entry name" value="NO_sig/Golgi_transp_ligand-bd"/>
</dbReference>